<evidence type="ECO:0000313" key="1">
    <source>
        <dbReference type="EMBL" id="KAK3729155.1"/>
    </source>
</evidence>
<dbReference type="Proteomes" id="UP001283361">
    <property type="component" value="Unassembled WGS sequence"/>
</dbReference>
<keyword evidence="2" id="KW-1185">Reference proteome</keyword>
<evidence type="ECO:0000313" key="2">
    <source>
        <dbReference type="Proteomes" id="UP001283361"/>
    </source>
</evidence>
<proteinExistence type="predicted"/>
<organism evidence="1 2">
    <name type="scientific">Elysia crispata</name>
    <name type="common">lettuce slug</name>
    <dbReference type="NCBI Taxonomy" id="231223"/>
    <lineage>
        <taxon>Eukaryota</taxon>
        <taxon>Metazoa</taxon>
        <taxon>Spiralia</taxon>
        <taxon>Lophotrochozoa</taxon>
        <taxon>Mollusca</taxon>
        <taxon>Gastropoda</taxon>
        <taxon>Heterobranchia</taxon>
        <taxon>Euthyneura</taxon>
        <taxon>Panpulmonata</taxon>
        <taxon>Sacoglossa</taxon>
        <taxon>Placobranchoidea</taxon>
        <taxon>Plakobranchidae</taxon>
        <taxon>Elysia</taxon>
    </lineage>
</organism>
<sequence length="165" mass="18269">MSWCLVGKVVSISTILSRWPIKHVEAVFWICEGARSLNTDHQTILTSYLIRLLVTVSLLCEDVGYMYWVPQHGTSNYPHITTNQTSRDSTLVCEGAVRVIGASNYPPVTTNETCRGGVLGLRGCWAPQEHGSNYLQVTTNGDSVLVYQGAVHHNMVPRNILISQP</sequence>
<dbReference type="AlphaFoldDB" id="A0AAE1CQX4"/>
<protein>
    <submittedName>
        <fullName evidence="1">Uncharacterized protein</fullName>
    </submittedName>
</protein>
<reference evidence="1" key="1">
    <citation type="journal article" date="2023" name="G3 (Bethesda)">
        <title>A reference genome for the long-term kleptoplast-retaining sea slug Elysia crispata morphotype clarki.</title>
        <authorList>
            <person name="Eastman K.E."/>
            <person name="Pendleton A.L."/>
            <person name="Shaikh M.A."/>
            <person name="Suttiyut T."/>
            <person name="Ogas R."/>
            <person name="Tomko P."/>
            <person name="Gavelis G."/>
            <person name="Widhalm J.R."/>
            <person name="Wisecaver J.H."/>
        </authorList>
    </citation>
    <scope>NUCLEOTIDE SEQUENCE</scope>
    <source>
        <strain evidence="1">ECLA1</strain>
    </source>
</reference>
<gene>
    <name evidence="1" type="ORF">RRG08_025496</name>
</gene>
<name>A0AAE1CQX4_9GAST</name>
<accession>A0AAE1CQX4</accession>
<dbReference type="EMBL" id="JAWDGP010007158">
    <property type="protein sequence ID" value="KAK3729155.1"/>
    <property type="molecule type" value="Genomic_DNA"/>
</dbReference>
<comment type="caution">
    <text evidence="1">The sequence shown here is derived from an EMBL/GenBank/DDBJ whole genome shotgun (WGS) entry which is preliminary data.</text>
</comment>